<comment type="subcellular location">
    <subcellularLocation>
        <location evidence="1">Membrane</location>
        <topology evidence="1">Multi-pass membrane protein</topology>
    </subcellularLocation>
</comment>
<evidence type="ECO:0000256" key="3">
    <source>
        <dbReference type="ARBA" id="ARBA00022692"/>
    </source>
</evidence>
<proteinExistence type="predicted"/>
<feature type="transmembrane region" description="Helical" evidence="6">
    <location>
        <begin position="325"/>
        <end position="344"/>
    </location>
</feature>
<feature type="transmembrane region" description="Helical" evidence="6">
    <location>
        <begin position="142"/>
        <end position="163"/>
    </location>
</feature>
<feature type="transmembrane region" description="Helical" evidence="6">
    <location>
        <begin position="466"/>
        <end position="486"/>
    </location>
</feature>
<organism evidence="7 8">
    <name type="scientific">Collybia nuda</name>
    <dbReference type="NCBI Taxonomy" id="64659"/>
    <lineage>
        <taxon>Eukaryota</taxon>
        <taxon>Fungi</taxon>
        <taxon>Dikarya</taxon>
        <taxon>Basidiomycota</taxon>
        <taxon>Agaricomycotina</taxon>
        <taxon>Agaricomycetes</taxon>
        <taxon>Agaricomycetidae</taxon>
        <taxon>Agaricales</taxon>
        <taxon>Tricholomatineae</taxon>
        <taxon>Clitocybaceae</taxon>
        <taxon>Collybia</taxon>
    </lineage>
</organism>
<dbReference type="PANTHER" id="PTHR23504">
    <property type="entry name" value="MAJOR FACILITATOR SUPERFAMILY DOMAIN-CONTAINING PROTEIN 10"/>
    <property type="match status" value="1"/>
</dbReference>
<dbReference type="InterPro" id="IPR036259">
    <property type="entry name" value="MFS_trans_sf"/>
</dbReference>
<keyword evidence="4 6" id="KW-1133">Transmembrane helix</keyword>
<keyword evidence="3 6" id="KW-0812">Transmembrane</keyword>
<dbReference type="GO" id="GO:0022857">
    <property type="term" value="F:transmembrane transporter activity"/>
    <property type="evidence" value="ECO:0007669"/>
    <property type="project" value="InterPro"/>
</dbReference>
<protein>
    <submittedName>
        <fullName evidence="7">Major facilitator superfamily domain-containing protein</fullName>
    </submittedName>
</protein>
<dbReference type="Gene3D" id="1.20.1250.20">
    <property type="entry name" value="MFS general substrate transporter like domains"/>
    <property type="match status" value="1"/>
</dbReference>
<feature type="transmembrane region" description="Helical" evidence="6">
    <location>
        <begin position="291"/>
        <end position="313"/>
    </location>
</feature>
<dbReference type="OrthoDB" id="419616at2759"/>
<keyword evidence="2" id="KW-0813">Transport</keyword>
<dbReference type="PANTHER" id="PTHR23504:SF15">
    <property type="entry name" value="MAJOR FACILITATOR SUPERFAMILY (MFS) PROFILE DOMAIN-CONTAINING PROTEIN"/>
    <property type="match status" value="1"/>
</dbReference>
<feature type="transmembrane region" description="Helical" evidence="6">
    <location>
        <begin position="438"/>
        <end position="460"/>
    </location>
</feature>
<comment type="caution">
    <text evidence="7">The sequence shown here is derived from an EMBL/GenBank/DDBJ whole genome shotgun (WGS) entry which is preliminary data.</text>
</comment>
<feature type="transmembrane region" description="Helical" evidence="6">
    <location>
        <begin position="117"/>
        <end position="136"/>
    </location>
</feature>
<dbReference type="Proteomes" id="UP000807353">
    <property type="component" value="Unassembled WGS sequence"/>
</dbReference>
<keyword evidence="8" id="KW-1185">Reference proteome</keyword>
<gene>
    <name evidence="7" type="ORF">BDZ94DRAFT_1325367</name>
</gene>
<dbReference type="AlphaFoldDB" id="A0A9P5XZT2"/>
<evidence type="ECO:0000256" key="5">
    <source>
        <dbReference type="ARBA" id="ARBA00023136"/>
    </source>
</evidence>
<evidence type="ECO:0000256" key="2">
    <source>
        <dbReference type="ARBA" id="ARBA00022448"/>
    </source>
</evidence>
<dbReference type="InterPro" id="IPR011701">
    <property type="entry name" value="MFS"/>
</dbReference>
<sequence length="499" mass="53829">MATILRNASETTLYDESCPLLCNPDNPEALKHFQLHPTPLPKGQLAALCSVRLVDPIAFTQVIFPYINEFITLLNVTNDPSQIGFYSGLVESCFAMAQLCSIYHWAKISDTIGRRPVIMAGTLGIAITTLLLGLSSSLLQILVSRCLAGFFSGNVAVIHSVLGELTDSTNQAIAFPIYGLFWPLGSIIGPLIGGALSNPAIKYPKYYNNSFLRTYPYFLPCFIAAIFAFFGVFLACISLEETLPSKRHQTASLSKCYGTTGSEGDVLAVSSPPSISELLSIPVIRALSTSGCALCFIATAFDVVFVLFCYSPIEAGGLAFSASQIGYSLAVAGTISASIQLLFLPTLLRTFDIAKMYNFCMLLWPLSFAFLPVLNHIARTGFNEGAGTLDSRIMFVLWTGIAFVLACSRVGCLAYSISMILVKENAPGPASLGSTNGLVQFSMCLARAFSPAFVSSAFAYSTQTNILGGHLWVLVMVCICFWGCYLSREISYSNSRVGK</sequence>
<feature type="transmembrane region" description="Helical" evidence="6">
    <location>
        <begin position="217"/>
        <end position="239"/>
    </location>
</feature>
<keyword evidence="5 6" id="KW-0472">Membrane</keyword>
<evidence type="ECO:0000313" key="8">
    <source>
        <dbReference type="Proteomes" id="UP000807353"/>
    </source>
</evidence>
<evidence type="ECO:0000256" key="4">
    <source>
        <dbReference type="ARBA" id="ARBA00022989"/>
    </source>
</evidence>
<dbReference type="EMBL" id="MU150334">
    <property type="protein sequence ID" value="KAF9458660.1"/>
    <property type="molecule type" value="Genomic_DNA"/>
</dbReference>
<reference evidence="7" key="1">
    <citation type="submission" date="2020-11" db="EMBL/GenBank/DDBJ databases">
        <authorList>
            <consortium name="DOE Joint Genome Institute"/>
            <person name="Ahrendt S."/>
            <person name="Riley R."/>
            <person name="Andreopoulos W."/>
            <person name="Labutti K."/>
            <person name="Pangilinan J."/>
            <person name="Ruiz-Duenas F.J."/>
            <person name="Barrasa J.M."/>
            <person name="Sanchez-Garcia M."/>
            <person name="Camarero S."/>
            <person name="Miyauchi S."/>
            <person name="Serrano A."/>
            <person name="Linde D."/>
            <person name="Babiker R."/>
            <person name="Drula E."/>
            <person name="Ayuso-Fernandez I."/>
            <person name="Pacheco R."/>
            <person name="Padilla G."/>
            <person name="Ferreira P."/>
            <person name="Barriuso J."/>
            <person name="Kellner H."/>
            <person name="Castanera R."/>
            <person name="Alfaro M."/>
            <person name="Ramirez L."/>
            <person name="Pisabarro A.G."/>
            <person name="Kuo A."/>
            <person name="Tritt A."/>
            <person name="Lipzen A."/>
            <person name="He G."/>
            <person name="Yan M."/>
            <person name="Ng V."/>
            <person name="Cullen D."/>
            <person name="Martin F."/>
            <person name="Rosso M.-N."/>
            <person name="Henrissat B."/>
            <person name="Hibbett D."/>
            <person name="Martinez A.T."/>
            <person name="Grigoriev I.V."/>
        </authorList>
    </citation>
    <scope>NUCLEOTIDE SEQUENCE</scope>
    <source>
        <strain evidence="7">CBS 247.69</strain>
    </source>
</reference>
<evidence type="ECO:0000313" key="7">
    <source>
        <dbReference type="EMBL" id="KAF9458660.1"/>
    </source>
</evidence>
<feature type="transmembrane region" description="Helical" evidence="6">
    <location>
        <begin position="395"/>
        <end position="417"/>
    </location>
</feature>
<dbReference type="InterPro" id="IPR001958">
    <property type="entry name" value="Tet-R_TetA/multi-R_MdtG-like"/>
</dbReference>
<feature type="transmembrane region" description="Helical" evidence="6">
    <location>
        <begin position="356"/>
        <end position="375"/>
    </location>
</feature>
<accession>A0A9P5XZT2</accession>
<dbReference type="PRINTS" id="PR01035">
    <property type="entry name" value="TCRTETA"/>
</dbReference>
<dbReference type="Pfam" id="PF07690">
    <property type="entry name" value="MFS_1"/>
    <property type="match status" value="1"/>
</dbReference>
<dbReference type="SUPFAM" id="SSF103473">
    <property type="entry name" value="MFS general substrate transporter"/>
    <property type="match status" value="1"/>
</dbReference>
<evidence type="ECO:0000256" key="6">
    <source>
        <dbReference type="SAM" id="Phobius"/>
    </source>
</evidence>
<evidence type="ECO:0000256" key="1">
    <source>
        <dbReference type="ARBA" id="ARBA00004141"/>
    </source>
</evidence>
<name>A0A9P5XZT2_9AGAR</name>
<dbReference type="GO" id="GO:0016020">
    <property type="term" value="C:membrane"/>
    <property type="evidence" value="ECO:0007669"/>
    <property type="project" value="UniProtKB-SubCell"/>
</dbReference>
<feature type="transmembrane region" description="Helical" evidence="6">
    <location>
        <begin position="175"/>
        <end position="197"/>
    </location>
</feature>